<organism evidence="1 2">
    <name type="scientific">Phaeobacter inhibens</name>
    <dbReference type="NCBI Taxonomy" id="221822"/>
    <lineage>
        <taxon>Bacteria</taxon>
        <taxon>Pseudomonadati</taxon>
        <taxon>Pseudomonadota</taxon>
        <taxon>Alphaproteobacteria</taxon>
        <taxon>Rhodobacterales</taxon>
        <taxon>Roseobacteraceae</taxon>
        <taxon>Phaeobacter</taxon>
    </lineage>
</organism>
<evidence type="ECO:0000313" key="2">
    <source>
        <dbReference type="Proteomes" id="UP000236447"/>
    </source>
</evidence>
<dbReference type="PANTHER" id="PTHR28152">
    <property type="entry name" value="HYDROXYACYL-THIOESTER DEHYDRATASE TYPE 2, MITOCHONDRIAL"/>
    <property type="match status" value="1"/>
</dbReference>
<dbReference type="Gene3D" id="3.10.129.10">
    <property type="entry name" value="Hotdog Thioesterase"/>
    <property type="match status" value="1"/>
</dbReference>
<evidence type="ECO:0008006" key="3">
    <source>
        <dbReference type="Google" id="ProtNLM"/>
    </source>
</evidence>
<dbReference type="Proteomes" id="UP000236447">
    <property type="component" value="Plasmid pP88_c"/>
</dbReference>
<proteinExistence type="predicted"/>
<geneLocation type="plasmid" evidence="2">
    <name>pp88_c</name>
</geneLocation>
<reference evidence="1 2" key="1">
    <citation type="journal article" date="2017" name="Front. Microbiol.">
        <title>Phaeobacter piscinae sp. nov., a species of the Roseobacter group and potential aquaculture probiont.</title>
        <authorList>
            <person name="Sonnenschein E.C."/>
            <person name="Phippen C.B.W."/>
            <person name="Nielsen K.F."/>
            <person name="Mateiu R.V."/>
            <person name="Melchiorsen J."/>
            <person name="Gram L."/>
            <person name="Overmann J."/>
            <person name="Freese H.M."/>
        </authorList>
    </citation>
    <scope>NUCLEOTIDE SEQUENCE [LARGE SCALE GENOMIC DNA]</scope>
    <source>
        <strain evidence="1 2">P88</strain>
        <plasmid evidence="2">pp88_c</plasmid>
    </source>
</reference>
<keyword evidence="1" id="KW-0614">Plasmid</keyword>
<name>A0A2I7KG46_9RHOB</name>
<dbReference type="InterPro" id="IPR029069">
    <property type="entry name" value="HotDog_dom_sf"/>
</dbReference>
<dbReference type="AlphaFoldDB" id="A0A2I7KG46"/>
<accession>A0A2I7KG46</accession>
<evidence type="ECO:0000313" key="1">
    <source>
        <dbReference type="EMBL" id="AUR01556.1"/>
    </source>
</evidence>
<dbReference type="GO" id="GO:0019171">
    <property type="term" value="F:(3R)-hydroxyacyl-[acyl-carrier-protein] dehydratase activity"/>
    <property type="evidence" value="ECO:0007669"/>
    <property type="project" value="TreeGrafter"/>
</dbReference>
<reference evidence="1 2" key="2">
    <citation type="journal article" date="2017" name="Genome Biol. Evol.">
        <title>Trajectories and Drivers of Genome Evolution in Surface-Associated Marine Phaeobacter.</title>
        <authorList>
            <person name="Freese H.M."/>
            <person name="Sikorski J."/>
            <person name="Bunk B."/>
            <person name="Scheuner C."/>
            <person name="Meier-Kolthoff J.P."/>
            <person name="Sproer C."/>
            <person name="Gram L."/>
            <person name="Overmann J."/>
        </authorList>
    </citation>
    <scope>NUCLEOTIDE SEQUENCE [LARGE SCALE GENOMIC DNA]</scope>
    <source>
        <strain evidence="1 2">P88</strain>
        <plasmid evidence="2">pp88_c</plasmid>
    </source>
</reference>
<dbReference type="InterPro" id="IPR052741">
    <property type="entry name" value="Mitochondrial_HTD2"/>
</dbReference>
<gene>
    <name evidence="1" type="ORF">PhaeoP88_04244</name>
</gene>
<sequence length="275" mass="29706">MNTSIQGAHQERADVCSAAQTRRIAAMLDLEDANLCEGAPLPFGWHFFLLGGATRRSELRSDGFPGFGVPLPDLGLPRLLLGGRRIECQGALRIGSDIRRSSRIAKLKEKDTPAGRIAVVDIESTLAEVDGPGSIQETQTYLMLAAAPGQASKPPEAAVIDAEFTKIITPDDTLLFQYSALGFNSHKIHLDRAYARDVERLPDLVVNGGLATLLVTEAVRVDLGADPIAISTRHVAPLYSNRKMTIALDRSGQGWSARIYDESNILAASMEITCK</sequence>
<protein>
    <recommendedName>
        <fullName evidence="3">N-terminal of MaoC-like dehydratase domain-containing protein</fullName>
    </recommendedName>
</protein>
<dbReference type="PANTHER" id="PTHR28152:SF1">
    <property type="entry name" value="HYDROXYACYL-THIOESTER DEHYDRATASE TYPE 2, MITOCHONDRIAL"/>
    <property type="match status" value="1"/>
</dbReference>
<dbReference type="SUPFAM" id="SSF54637">
    <property type="entry name" value="Thioesterase/thiol ester dehydrase-isomerase"/>
    <property type="match status" value="1"/>
</dbReference>
<dbReference type="RefSeq" id="WP_102884612.1">
    <property type="nucleotide sequence ID" value="NZ_CP010728.1"/>
</dbReference>
<dbReference type="EMBL" id="CP010728">
    <property type="protein sequence ID" value="AUR01556.1"/>
    <property type="molecule type" value="Genomic_DNA"/>
</dbReference>